<dbReference type="InterPro" id="IPR027417">
    <property type="entry name" value="P-loop_NTPase"/>
</dbReference>
<feature type="active site" description="Nucleophile" evidence="8">
    <location>
        <position position="901"/>
    </location>
</feature>
<dbReference type="SUPFAM" id="SSF52540">
    <property type="entry name" value="P-loop containing nucleoside triphosphate hydrolases"/>
    <property type="match status" value="1"/>
</dbReference>
<evidence type="ECO:0000256" key="2">
    <source>
        <dbReference type="ARBA" id="ARBA00022771"/>
    </source>
</evidence>
<feature type="compositionally biased region" description="Polar residues" evidence="9">
    <location>
        <begin position="142"/>
        <end position="156"/>
    </location>
</feature>
<evidence type="ECO:0000313" key="12">
    <source>
        <dbReference type="EMBL" id="KAK5080861.1"/>
    </source>
</evidence>
<dbReference type="Pfam" id="PF01734">
    <property type="entry name" value="Patatin"/>
    <property type="match status" value="1"/>
</dbReference>
<keyword evidence="4" id="KW-0862">Zinc</keyword>
<keyword evidence="1" id="KW-0479">Metal-binding</keyword>
<dbReference type="GO" id="GO:0047499">
    <property type="term" value="F:calcium-independent phospholipase A2 activity"/>
    <property type="evidence" value="ECO:0007669"/>
    <property type="project" value="TreeGrafter"/>
</dbReference>
<evidence type="ECO:0008006" key="14">
    <source>
        <dbReference type="Google" id="ProtNLM"/>
    </source>
</evidence>
<feature type="region of interest" description="Disordered" evidence="9">
    <location>
        <begin position="1"/>
        <end position="59"/>
    </location>
</feature>
<feature type="region of interest" description="Disordered" evidence="9">
    <location>
        <begin position="115"/>
        <end position="171"/>
    </location>
</feature>
<evidence type="ECO:0000259" key="10">
    <source>
        <dbReference type="PROSITE" id="PS50089"/>
    </source>
</evidence>
<proteinExistence type="predicted"/>
<gene>
    <name evidence="12" type="ORF">LTR05_008177</name>
</gene>
<evidence type="ECO:0000256" key="6">
    <source>
        <dbReference type="ARBA" id="ARBA00023098"/>
    </source>
</evidence>
<evidence type="ECO:0000256" key="8">
    <source>
        <dbReference type="PROSITE-ProRule" id="PRU01161"/>
    </source>
</evidence>
<dbReference type="PROSITE" id="PS50089">
    <property type="entry name" value="ZF_RING_2"/>
    <property type="match status" value="1"/>
</dbReference>
<feature type="domain" description="RING-type" evidence="10">
    <location>
        <begin position="797"/>
        <end position="841"/>
    </location>
</feature>
<dbReference type="Proteomes" id="UP001309876">
    <property type="component" value="Unassembled WGS sequence"/>
</dbReference>
<dbReference type="Gene3D" id="3.40.50.300">
    <property type="entry name" value="P-loop containing nucleotide triphosphate hydrolases"/>
    <property type="match status" value="1"/>
</dbReference>
<dbReference type="EMBL" id="JAVRRJ010000011">
    <property type="protein sequence ID" value="KAK5080861.1"/>
    <property type="molecule type" value="Genomic_DNA"/>
</dbReference>
<dbReference type="Gene3D" id="3.40.1090.10">
    <property type="entry name" value="Cytosolic phospholipase A2 catalytic domain"/>
    <property type="match status" value="1"/>
</dbReference>
<feature type="compositionally biased region" description="Polar residues" evidence="9">
    <location>
        <begin position="1561"/>
        <end position="1578"/>
    </location>
</feature>
<organism evidence="12 13">
    <name type="scientific">Lithohypha guttulata</name>
    <dbReference type="NCBI Taxonomy" id="1690604"/>
    <lineage>
        <taxon>Eukaryota</taxon>
        <taxon>Fungi</taxon>
        <taxon>Dikarya</taxon>
        <taxon>Ascomycota</taxon>
        <taxon>Pezizomycotina</taxon>
        <taxon>Eurotiomycetes</taxon>
        <taxon>Chaetothyriomycetidae</taxon>
        <taxon>Chaetothyriales</taxon>
        <taxon>Trichomeriaceae</taxon>
        <taxon>Lithohypha</taxon>
    </lineage>
</organism>
<evidence type="ECO:0000256" key="4">
    <source>
        <dbReference type="ARBA" id="ARBA00022833"/>
    </source>
</evidence>
<evidence type="ECO:0000313" key="13">
    <source>
        <dbReference type="Proteomes" id="UP001309876"/>
    </source>
</evidence>
<dbReference type="PANTHER" id="PTHR24185:SF1">
    <property type="entry name" value="CALCIUM-INDEPENDENT PHOSPHOLIPASE A2-GAMMA"/>
    <property type="match status" value="1"/>
</dbReference>
<dbReference type="GO" id="GO:0016042">
    <property type="term" value="P:lipid catabolic process"/>
    <property type="evidence" value="ECO:0007669"/>
    <property type="project" value="UniProtKB-UniRule"/>
</dbReference>
<dbReference type="PROSITE" id="PS00518">
    <property type="entry name" value="ZF_RING_1"/>
    <property type="match status" value="1"/>
</dbReference>
<evidence type="ECO:0000256" key="7">
    <source>
        <dbReference type="PROSITE-ProRule" id="PRU00175"/>
    </source>
</evidence>
<dbReference type="SUPFAM" id="SSF52151">
    <property type="entry name" value="FabD/lysophospholipase-like"/>
    <property type="match status" value="1"/>
</dbReference>
<comment type="caution">
    <text evidence="12">The sequence shown here is derived from an EMBL/GenBank/DDBJ whole genome shotgun (WGS) entry which is preliminary data.</text>
</comment>
<dbReference type="CDD" id="cd07199">
    <property type="entry name" value="Pat17_PNPLA8_PNPLA9_like"/>
    <property type="match status" value="1"/>
</dbReference>
<feature type="compositionally biased region" description="Low complexity" evidence="9">
    <location>
        <begin position="1544"/>
        <end position="1560"/>
    </location>
</feature>
<keyword evidence="5 8" id="KW-0442">Lipid degradation</keyword>
<feature type="compositionally biased region" description="Polar residues" evidence="9">
    <location>
        <begin position="324"/>
        <end position="335"/>
    </location>
</feature>
<feature type="domain" description="PNPLA" evidence="11">
    <location>
        <begin position="863"/>
        <end position="1099"/>
    </location>
</feature>
<keyword evidence="2 7" id="KW-0863">Zinc-finger</keyword>
<evidence type="ECO:0000256" key="1">
    <source>
        <dbReference type="ARBA" id="ARBA00022723"/>
    </source>
</evidence>
<dbReference type="InterPro" id="IPR002641">
    <property type="entry name" value="PNPLA_dom"/>
</dbReference>
<evidence type="ECO:0000259" key="11">
    <source>
        <dbReference type="PROSITE" id="PS51635"/>
    </source>
</evidence>
<keyword evidence="13" id="KW-1185">Reference proteome</keyword>
<feature type="compositionally biased region" description="Polar residues" evidence="9">
    <location>
        <begin position="32"/>
        <end position="41"/>
    </location>
</feature>
<dbReference type="InterPro" id="IPR016035">
    <property type="entry name" value="Acyl_Trfase/lysoPLipase"/>
</dbReference>
<reference evidence="12 13" key="1">
    <citation type="submission" date="2023-08" db="EMBL/GenBank/DDBJ databases">
        <title>Black Yeasts Isolated from many extreme environments.</title>
        <authorList>
            <person name="Coleine C."/>
            <person name="Stajich J.E."/>
            <person name="Selbmann L."/>
        </authorList>
    </citation>
    <scope>NUCLEOTIDE SEQUENCE [LARGE SCALE GENOMIC DNA]</scope>
    <source>
        <strain evidence="12 13">CCFEE 5910</strain>
    </source>
</reference>
<feature type="short sequence motif" description="GXSXG" evidence="8">
    <location>
        <begin position="899"/>
        <end position="903"/>
    </location>
</feature>
<dbReference type="InterPro" id="IPR017907">
    <property type="entry name" value="Znf_RING_CS"/>
</dbReference>
<evidence type="ECO:0000256" key="3">
    <source>
        <dbReference type="ARBA" id="ARBA00022801"/>
    </source>
</evidence>
<dbReference type="GO" id="GO:0008270">
    <property type="term" value="F:zinc ion binding"/>
    <property type="evidence" value="ECO:0007669"/>
    <property type="project" value="UniProtKB-KW"/>
</dbReference>
<accession>A0AAN7PK76</accession>
<dbReference type="InterPro" id="IPR001841">
    <property type="entry name" value="Znf_RING"/>
</dbReference>
<feature type="region of interest" description="Disordered" evidence="9">
    <location>
        <begin position="1515"/>
        <end position="1605"/>
    </location>
</feature>
<feature type="short sequence motif" description="DGA/G" evidence="8">
    <location>
        <begin position="1086"/>
        <end position="1088"/>
    </location>
</feature>
<feature type="short sequence motif" description="GXGXXG" evidence="8">
    <location>
        <begin position="867"/>
        <end position="872"/>
    </location>
</feature>
<name>A0AAN7PK76_9EURO</name>
<feature type="active site" description="Proton acceptor" evidence="8">
    <location>
        <position position="1086"/>
    </location>
</feature>
<dbReference type="PANTHER" id="PTHR24185">
    <property type="entry name" value="CALCIUM-INDEPENDENT PHOSPHOLIPASE A2-GAMMA"/>
    <property type="match status" value="1"/>
</dbReference>
<dbReference type="GO" id="GO:0046486">
    <property type="term" value="P:glycerolipid metabolic process"/>
    <property type="evidence" value="ECO:0007669"/>
    <property type="project" value="UniProtKB-ARBA"/>
</dbReference>
<dbReference type="PROSITE" id="PS51635">
    <property type="entry name" value="PNPLA"/>
    <property type="match status" value="1"/>
</dbReference>
<dbReference type="GO" id="GO:0016020">
    <property type="term" value="C:membrane"/>
    <property type="evidence" value="ECO:0007669"/>
    <property type="project" value="TreeGrafter"/>
</dbReference>
<evidence type="ECO:0000256" key="5">
    <source>
        <dbReference type="ARBA" id="ARBA00022963"/>
    </source>
</evidence>
<protein>
    <recommendedName>
        <fullName evidence="14">PNPLA domain-containing protein</fullName>
    </recommendedName>
</protein>
<feature type="region of interest" description="Disordered" evidence="9">
    <location>
        <begin position="316"/>
        <end position="336"/>
    </location>
</feature>
<keyword evidence="3 8" id="KW-0378">Hydrolase</keyword>
<feature type="region of interest" description="Disordered" evidence="9">
    <location>
        <begin position="1456"/>
        <end position="1503"/>
    </location>
</feature>
<sequence length="1605" mass="178268">MRRFHHQPQSQVPDREPSVSPAPFSPLPCRTASPQLSLTTSNDRRESASGSGRAEIWPSNTVRVKRLDKRRSPERVGAWDLAADFNLAEFALLGKRQRAPQVIEDYLKKATQQYQNDVPEASKQVPDQEEPVDVEQPAASKLQRSYSFDHSGSTHDSTYDSKQPNDEPSEEAEYCCDDTKRRAAQGVGGVYFCYACKITYCDDCWAAQIPHKRQVPGHRMVDVTIARIIQNTLDVELTEQEQARLHLLDECTSWFGAAKDKEGAVFRDFGRYATLVAERNSDERKRCYPALVSFVGETGAGKSSLIKLLVSTTKPGASAPTPVVGSTTNSETPTSGDVHLYADPHTFDQDRPVLYADCEGLHGGTLEPMGVKLRARRAAAPAVSRPRTASFEKHLRRRHETAEREIAWAKTPERTTRKYFVENLYPRLLYTFSDVIVFVVKNARTIEDVVEQLISWADAVIQSSSNQPVLPHAIIVLNASDNKDERLWDVDVSTTALLNNVRVAVNQNPILKKYAAKWGYRIDSAQSLLLSYYSSIRVVRIPEKSQPTLIHRQIQRLYSEINVASSSSHSAKHRVRMKLNCEELQPYLQRAFDHFCSDLDDAFDFVKASYANSSIPSDFSGNILKIAVSIMQKWQNKLTGPLLFKELSFLVAGCVMLDAIRQGKLGTAAQVLPEYLDHFDEAIEEFCDKFWPCEFVTLKGRCVNVKAGHKKGHQSRKGEVLGTTAYQSSFTASAYRHEFLDDIYAHLNELLEDLAAESKSMASIEQEVAARLHRTKILGPFFRHLGGAQKFISHSACLACLVGPAEYSLPCGHVLCKPCLTDFGNVKGPTLVEMRFCPLHDNETSHFRWPVTIVPPNAGIRILTIDGGGARGIVPLLMLRRLEHEFGLPIQNFFDLIIGTSTGGIIGLGLGEKGWSVDECITKFERLVKTAFTKHKFLGWDYIDYLIAAYNNGKYKIEPLEALLRSEYGEESLFGGSSRDLKSTGGIAPSKCKVGVTTTTTAGRPCLLANYNRPDVDIRSTPSTPHIGQEDEAVAPLEERGKPYDFIRAEQPADEISTWEAARATSAAPRIFRPYTHGPTGQTFMDGGIYYNNPIEVALREHRLVWPNNRPEGPDVLLSLGTGYTGARKARLADPPSLGIVSHFKQMLKIAVDHVKSSQNSEEQYRSTYDRVPNNLKARFPRLTILVPEGLPKLDDVSAISDLKTVTRENLNSRWSEIRGIANRLLASSFYFEPMSGTTRKNDDHSISMTGSIKCRIAAGTPEISKLGELLRRRCQEAYNNHAVHSPCFVIEEKAKGRDAQQVLLADHVIQGMIEHCQFNLGHIKVTISSPNAMSDIHLRFGNEATRAQNNSISGFPRFWDEEVIKHSRRSLTLSLSRQRQVSRRHRPTWSVPDVKVARVLGRYAEQKNPGLATDEDLQAVEARLSEPTAAYLTTPTARSPASSSNESLIVHGGESPFGRPQGDWARGIKVDPDAPPGYSDPNYVYSGGDSSAGPAELPGHSTADWRLTPAELEEDPFPHIRPDNDPFGPSLGAGASHLQIPVSPSRWSSSHGSSRTRYSNASGRSTQSVRMSDSSLHFSGRPKGHAGRKSTGTVRESPDMYGPG</sequence>
<evidence type="ECO:0000256" key="9">
    <source>
        <dbReference type="SAM" id="MobiDB-lite"/>
    </source>
</evidence>
<dbReference type="GO" id="GO:0019369">
    <property type="term" value="P:arachidonate metabolic process"/>
    <property type="evidence" value="ECO:0007669"/>
    <property type="project" value="TreeGrafter"/>
</dbReference>
<keyword evidence="6 8" id="KW-0443">Lipid metabolism</keyword>